<accession>A0A9N9JRN8</accession>
<feature type="non-terminal residue" evidence="1">
    <location>
        <position position="1"/>
    </location>
</feature>
<reference evidence="1" key="1">
    <citation type="submission" date="2021-06" db="EMBL/GenBank/DDBJ databases">
        <authorList>
            <person name="Kallberg Y."/>
            <person name="Tangrot J."/>
            <person name="Rosling A."/>
        </authorList>
    </citation>
    <scope>NUCLEOTIDE SEQUENCE</scope>
    <source>
        <strain evidence="1">CL551</strain>
    </source>
</reference>
<gene>
    <name evidence="1" type="ORF">AMORRO_LOCUS18386</name>
</gene>
<dbReference type="AlphaFoldDB" id="A0A9N9JRN8"/>
<name>A0A9N9JRN8_9GLOM</name>
<organism evidence="1 2">
    <name type="scientific">Acaulospora morrowiae</name>
    <dbReference type="NCBI Taxonomy" id="94023"/>
    <lineage>
        <taxon>Eukaryota</taxon>
        <taxon>Fungi</taxon>
        <taxon>Fungi incertae sedis</taxon>
        <taxon>Mucoromycota</taxon>
        <taxon>Glomeromycotina</taxon>
        <taxon>Glomeromycetes</taxon>
        <taxon>Diversisporales</taxon>
        <taxon>Acaulosporaceae</taxon>
        <taxon>Acaulospora</taxon>
    </lineage>
</organism>
<evidence type="ECO:0000313" key="2">
    <source>
        <dbReference type="Proteomes" id="UP000789342"/>
    </source>
</evidence>
<evidence type="ECO:0000313" key="1">
    <source>
        <dbReference type="EMBL" id="CAG8793941.1"/>
    </source>
</evidence>
<feature type="non-terminal residue" evidence="1">
    <location>
        <position position="144"/>
    </location>
</feature>
<comment type="caution">
    <text evidence="1">The sequence shown here is derived from an EMBL/GenBank/DDBJ whole genome shotgun (WGS) entry which is preliminary data.</text>
</comment>
<proteinExistence type="predicted"/>
<sequence>ELSRHFHDIKNRKLHYQIIRSFAMFQERFRVKAPLKISKLILNEKQKAQLNNLFKYMNLEFESKTWGETDEEQEAAKKYLSDRRLTTDYAESRWKTRWSDTKNGATLYQCSCGSDMETARKTEATKRRKLRQAYEFNGCLAFVR</sequence>
<dbReference type="OrthoDB" id="2422225at2759"/>
<protein>
    <submittedName>
        <fullName evidence="1">12752_t:CDS:1</fullName>
    </submittedName>
</protein>
<dbReference type="Proteomes" id="UP000789342">
    <property type="component" value="Unassembled WGS sequence"/>
</dbReference>
<dbReference type="EMBL" id="CAJVPV010064469">
    <property type="protein sequence ID" value="CAG8793941.1"/>
    <property type="molecule type" value="Genomic_DNA"/>
</dbReference>
<keyword evidence="2" id="KW-1185">Reference proteome</keyword>